<organism evidence="2 3">
    <name type="scientific">Ostreobium quekettii</name>
    <dbReference type="NCBI Taxonomy" id="121088"/>
    <lineage>
        <taxon>Eukaryota</taxon>
        <taxon>Viridiplantae</taxon>
        <taxon>Chlorophyta</taxon>
        <taxon>core chlorophytes</taxon>
        <taxon>Ulvophyceae</taxon>
        <taxon>TCBD clade</taxon>
        <taxon>Bryopsidales</taxon>
        <taxon>Ostreobineae</taxon>
        <taxon>Ostreobiaceae</taxon>
        <taxon>Ostreobium</taxon>
    </lineage>
</organism>
<comment type="caution">
    <text evidence="2">The sequence shown here is derived from an EMBL/GenBank/DDBJ whole genome shotgun (WGS) entry which is preliminary data.</text>
</comment>
<name>A0A8S1ILX4_9CHLO</name>
<accession>A0A8S1ILX4</accession>
<feature type="compositionally biased region" description="Basic and acidic residues" evidence="1">
    <location>
        <begin position="26"/>
        <end position="38"/>
    </location>
</feature>
<protein>
    <submittedName>
        <fullName evidence="2">Uncharacterized protein</fullName>
    </submittedName>
</protein>
<evidence type="ECO:0000313" key="3">
    <source>
        <dbReference type="Proteomes" id="UP000708148"/>
    </source>
</evidence>
<feature type="region of interest" description="Disordered" evidence="1">
    <location>
        <begin position="1"/>
        <end position="81"/>
    </location>
</feature>
<reference evidence="2" key="1">
    <citation type="submission" date="2020-12" db="EMBL/GenBank/DDBJ databases">
        <authorList>
            <person name="Iha C."/>
        </authorList>
    </citation>
    <scope>NUCLEOTIDE SEQUENCE</scope>
</reference>
<sequence>MELRDSDAESDGGPEAVSLSAGRDVFLARRRLERESGKKNAAGGGGARHNAASDRGSGEERGGEGNGGGGEGVQDSVPNRLPDEVVKVMMARAARSTQRQGHSGQPRLFGKGNSGGMKRKRTAVTEVNKGPIVVKVLYGDAPPKAT</sequence>
<dbReference type="AlphaFoldDB" id="A0A8S1ILX4"/>
<evidence type="ECO:0000256" key="1">
    <source>
        <dbReference type="SAM" id="MobiDB-lite"/>
    </source>
</evidence>
<dbReference type="Proteomes" id="UP000708148">
    <property type="component" value="Unassembled WGS sequence"/>
</dbReference>
<feature type="non-terminal residue" evidence="2">
    <location>
        <position position="1"/>
    </location>
</feature>
<dbReference type="EMBL" id="CAJHUC010000325">
    <property type="protein sequence ID" value="CAD7695259.1"/>
    <property type="molecule type" value="Genomic_DNA"/>
</dbReference>
<gene>
    <name evidence="2" type="ORF">OSTQU699_LOCUS620</name>
</gene>
<feature type="region of interest" description="Disordered" evidence="1">
    <location>
        <begin position="93"/>
        <end position="119"/>
    </location>
</feature>
<evidence type="ECO:0000313" key="2">
    <source>
        <dbReference type="EMBL" id="CAD7695259.1"/>
    </source>
</evidence>
<proteinExistence type="predicted"/>
<keyword evidence="3" id="KW-1185">Reference proteome</keyword>